<name>A0A2B4SAW7_STYPI</name>
<dbReference type="Proteomes" id="UP000225706">
    <property type="component" value="Unassembled WGS sequence"/>
</dbReference>
<proteinExistence type="predicted"/>
<reference evidence="3" key="1">
    <citation type="journal article" date="2017" name="bioRxiv">
        <title>Comparative analysis of the genomes of Stylophora pistillata and Acropora digitifera provides evidence for extensive differences between species of corals.</title>
        <authorList>
            <person name="Voolstra C.R."/>
            <person name="Li Y."/>
            <person name="Liew Y.J."/>
            <person name="Baumgarten S."/>
            <person name="Zoccola D."/>
            <person name="Flot J.-F."/>
            <person name="Tambutte S."/>
            <person name="Allemand D."/>
            <person name="Aranda M."/>
        </authorList>
    </citation>
    <scope>NUCLEOTIDE SEQUENCE [LARGE SCALE GENOMIC DNA]</scope>
</reference>
<evidence type="ECO:0000313" key="2">
    <source>
        <dbReference type="EMBL" id="PFX26173.1"/>
    </source>
</evidence>
<keyword evidence="3" id="KW-1185">Reference proteome</keyword>
<sequence>MHSGSGKCTRYMWNNGQHLLWQHITEIFYQDLDNGLKLLPRLSYEHVNLTPYFVMRVNLAAKVLSASVAAVQKTFGPPGTAGTAKLCEMIDGFFDCLDVRSMAEHQRKRKPFLAPYTSVNDERFAWLMEFLDYLRTWKENVDNRPGNFTQNTRKRMFLSWQTYEGFCISVHSAVEVTKFLLQEGFEIVLTERFCQDPVEEYFGGQWKLGRRSDNPDLKTFGYNSNTLRMQRTVSCQSGYTRGRKDKTRAWEQVTDVKLPCREKLKL</sequence>
<accession>A0A2B4SAW7</accession>
<gene>
    <name evidence="2" type="ORF">AWC38_SpisGene9172</name>
</gene>
<organism evidence="2 3">
    <name type="scientific">Stylophora pistillata</name>
    <name type="common">Smooth cauliflower coral</name>
    <dbReference type="NCBI Taxonomy" id="50429"/>
    <lineage>
        <taxon>Eukaryota</taxon>
        <taxon>Metazoa</taxon>
        <taxon>Cnidaria</taxon>
        <taxon>Anthozoa</taxon>
        <taxon>Hexacorallia</taxon>
        <taxon>Scleractinia</taxon>
        <taxon>Astrocoeniina</taxon>
        <taxon>Pocilloporidae</taxon>
        <taxon>Stylophora</taxon>
    </lineage>
</organism>
<evidence type="ECO:0000313" key="3">
    <source>
        <dbReference type="Proteomes" id="UP000225706"/>
    </source>
</evidence>
<dbReference type="OrthoDB" id="6537918at2759"/>
<comment type="caution">
    <text evidence="2">The sequence shown here is derived from an EMBL/GenBank/DDBJ whole genome shotgun (WGS) entry which is preliminary data.</text>
</comment>
<feature type="domain" description="Transposable element P transposase-like GTP-binding insertion" evidence="1">
    <location>
        <begin position="10"/>
        <end position="108"/>
    </location>
</feature>
<dbReference type="AlphaFoldDB" id="A0A2B4SAW7"/>
<dbReference type="Pfam" id="PF21788">
    <property type="entry name" value="TNP-like_GBD"/>
    <property type="match status" value="1"/>
</dbReference>
<dbReference type="InterPro" id="IPR048366">
    <property type="entry name" value="TNP-like_GBD"/>
</dbReference>
<evidence type="ECO:0000259" key="1">
    <source>
        <dbReference type="Pfam" id="PF21788"/>
    </source>
</evidence>
<dbReference type="EMBL" id="LSMT01000132">
    <property type="protein sequence ID" value="PFX26173.1"/>
    <property type="molecule type" value="Genomic_DNA"/>
</dbReference>
<protein>
    <recommendedName>
        <fullName evidence="1">Transposable element P transposase-like GTP-binding insertion domain-containing protein</fullName>
    </recommendedName>
</protein>